<dbReference type="RefSeq" id="XP_040718022.1">
    <property type="nucleotide sequence ID" value="XM_040863573.1"/>
</dbReference>
<accession>A0A1Y2E754</accession>
<proteinExistence type="predicted"/>
<dbReference type="EMBL" id="MCFJ01000004">
    <property type="protein sequence ID" value="ORY67398.1"/>
    <property type="molecule type" value="Genomic_DNA"/>
</dbReference>
<protein>
    <submittedName>
        <fullName evidence="1">Uncharacterized protein</fullName>
    </submittedName>
</protein>
<dbReference type="SUPFAM" id="SSF48264">
    <property type="entry name" value="Cytochrome P450"/>
    <property type="match status" value="1"/>
</dbReference>
<dbReference type="InParanoid" id="A0A1Y2E754"/>
<dbReference type="InterPro" id="IPR036396">
    <property type="entry name" value="Cyt_P450_sf"/>
</dbReference>
<dbReference type="GO" id="GO:0016705">
    <property type="term" value="F:oxidoreductase activity, acting on paired donors, with incorporation or reduction of molecular oxygen"/>
    <property type="evidence" value="ECO:0007669"/>
    <property type="project" value="InterPro"/>
</dbReference>
<dbReference type="GO" id="GO:0004497">
    <property type="term" value="F:monooxygenase activity"/>
    <property type="evidence" value="ECO:0007669"/>
    <property type="project" value="InterPro"/>
</dbReference>
<sequence length="102" mass="11186">MPGTPVDITPNQILTDDGFNHGPFGFRPDRWLEDGARLEKSFVAFSGGTRLSRKWGCAAARDGAEGDVRTEDVGTIKIYETSVCDCEMAADCFIPIPYKGLR</sequence>
<dbReference type="GO" id="GO:0005506">
    <property type="term" value="F:iron ion binding"/>
    <property type="evidence" value="ECO:0007669"/>
    <property type="project" value="InterPro"/>
</dbReference>
<organism evidence="1 2">
    <name type="scientific">Pseudomassariella vexata</name>
    <dbReference type="NCBI Taxonomy" id="1141098"/>
    <lineage>
        <taxon>Eukaryota</taxon>
        <taxon>Fungi</taxon>
        <taxon>Dikarya</taxon>
        <taxon>Ascomycota</taxon>
        <taxon>Pezizomycotina</taxon>
        <taxon>Sordariomycetes</taxon>
        <taxon>Xylariomycetidae</taxon>
        <taxon>Amphisphaeriales</taxon>
        <taxon>Pseudomassariaceae</taxon>
        <taxon>Pseudomassariella</taxon>
    </lineage>
</organism>
<dbReference type="GeneID" id="63779785"/>
<dbReference type="Proteomes" id="UP000193689">
    <property type="component" value="Unassembled WGS sequence"/>
</dbReference>
<name>A0A1Y2E754_9PEZI</name>
<reference evidence="1 2" key="1">
    <citation type="submission" date="2016-07" db="EMBL/GenBank/DDBJ databases">
        <title>Pervasive Adenine N6-methylation of Active Genes in Fungi.</title>
        <authorList>
            <consortium name="DOE Joint Genome Institute"/>
            <person name="Mondo S.J."/>
            <person name="Dannebaum R.O."/>
            <person name="Kuo R.C."/>
            <person name="Labutti K."/>
            <person name="Haridas S."/>
            <person name="Kuo A."/>
            <person name="Salamov A."/>
            <person name="Ahrendt S.R."/>
            <person name="Lipzen A."/>
            <person name="Sullivan W."/>
            <person name="Andreopoulos W.B."/>
            <person name="Clum A."/>
            <person name="Lindquist E."/>
            <person name="Daum C."/>
            <person name="Ramamoorthy G.K."/>
            <person name="Gryganskyi A."/>
            <person name="Culley D."/>
            <person name="Magnuson J.K."/>
            <person name="James T.Y."/>
            <person name="O'Malley M.A."/>
            <person name="Stajich J.E."/>
            <person name="Spatafora J.W."/>
            <person name="Visel A."/>
            <person name="Grigoriev I.V."/>
        </authorList>
    </citation>
    <scope>NUCLEOTIDE SEQUENCE [LARGE SCALE GENOMIC DNA]</scope>
    <source>
        <strain evidence="1 2">CBS 129021</strain>
    </source>
</reference>
<dbReference type="STRING" id="1141098.A0A1Y2E754"/>
<evidence type="ECO:0000313" key="1">
    <source>
        <dbReference type="EMBL" id="ORY67398.1"/>
    </source>
</evidence>
<dbReference type="GO" id="GO:0020037">
    <property type="term" value="F:heme binding"/>
    <property type="evidence" value="ECO:0007669"/>
    <property type="project" value="InterPro"/>
</dbReference>
<comment type="caution">
    <text evidence="1">The sequence shown here is derived from an EMBL/GenBank/DDBJ whole genome shotgun (WGS) entry which is preliminary data.</text>
</comment>
<keyword evidence="2" id="KW-1185">Reference proteome</keyword>
<dbReference type="AlphaFoldDB" id="A0A1Y2E754"/>
<evidence type="ECO:0000313" key="2">
    <source>
        <dbReference type="Proteomes" id="UP000193689"/>
    </source>
</evidence>
<gene>
    <name evidence="1" type="ORF">BCR38DRAFT_483016</name>
</gene>